<comment type="caution">
    <text evidence="10">The sequence shown here is derived from an EMBL/GenBank/DDBJ whole genome shotgun (WGS) entry which is preliminary data.</text>
</comment>
<dbReference type="PANTHER" id="PTHR47782:SF2">
    <property type="entry name" value="TRANSCRIPTION FACTOR, PUTATIVE (AFU_ORTHOLOGUE AFUA_4G12570)-RELATED"/>
    <property type="match status" value="1"/>
</dbReference>
<evidence type="ECO:0000313" key="11">
    <source>
        <dbReference type="Proteomes" id="UP001610563"/>
    </source>
</evidence>
<proteinExistence type="predicted"/>
<evidence type="ECO:0000256" key="8">
    <source>
        <dbReference type="SAM" id="SignalP"/>
    </source>
</evidence>
<dbReference type="Pfam" id="PF04082">
    <property type="entry name" value="Fungal_trans"/>
    <property type="match status" value="1"/>
</dbReference>
<sequence length="1532" mass="170044">MQLLLNFLFLTILAISSLSSAANPSITGRNVRVTWSEIEDGWVAQLQTKDTDGKWTSASEPQGQYGLLANYSTAAQDSSRVKKGQAGEYTEFLPANVTQSDETSGVVTTTNTVENGTFTARWWIDTSRSWDAVAVNITWWPAVSGWYSIPSPRLAAVPDDQLGWGIVPGYWSSSEVNSDEETLYKLVQGVPDYPYVSMEGSTTSLVAILSNNETNYNFAVVPDPALARDPSPSTDTSLQAQWNVGLGLRSRNGTLSPTAYYPILGQEHSKMAGGDIVSATFLYLVSGELNVTWYDVNKLVHNEIYPISEYTKRAKNLVSLRERLNKMHDFLVTSASKWHLWSYQNLTLGAESGKLSDVGAMWSMQRLTGDPLLAEQRLPYARNFKLAQQDTTGGVFNGAALGEYFKNGGFVSELIWLGNSNEDYVSPIFTTFYTLSDVGNILLFNPDDELLRSRFKLAAEKLLSWQKSGGDFDIGYLKSDTSKKKYPHLTDNRATWYGLLVAYRILGDKKYLDGAEAGALWFIENVLETGRWLGVCDDSYLYPDFATVFAAQALLDLYKETEDEVYRDAAITAAKFYTLHVFNHPVVDDSTHTRSGITYQDWQLSQTGLTYEHAGYTGTANVRGPIYLSSHTGAFVRFYELTGDRFFLDLARTAARGRDALVDPTSSIPSYYWYQGNTGGSAYPWHGWWHIGWVTDYLLASAHMLSDGEINFPYGFITAKVGSHVPYGFESGTVYGEDADLWQPRHLLDVSDPEVDYITARSTDGSKLFIILINEASSEKKVTVSLNPRGLIPFKVATWGDTSTRAGSVSKTGDNSLSAIIASNGLTVAVIETSVKDDPRGPEFRSFNVTGSPTAPVVSWSFWATVESRVQWAIPGSGVWTSLSSSTNYTFSQTIDLADIDNTTEVKIRIASKKDGFSGISDAVLWKCDSNAPCGACIKLNRTSSCSLAGAQSRDYVTHLRRRIQDLRREIQLRRHDSSQFGQREDLHASMEEFAESPEIHQLSAIDTLISDIGTLPIARPTDQTSSSKAVPSFATLLLAAASKKPIPPATPQFPTVEEIRSLLPGHPAAQKLAEHYFKHIYPRLPFFSTDGFWAQFGYVYGPELNTSSTSSSSQVPNVDEPSADSNHGYNVFTVAIVLAISASSLSSSSSSVIFNKAESLFQTALRFRESINLPSTVAGVQSILFLIQFANLNPSSLDAWYLIGVGMRTCIDLGLHQDPQPSSSVSASLLETRRRIWWSMYSFDRSMSLSCCRPMEVSDSVVTAQLPTFRIGLQMENKEEVIAGYLQRYRILQLQSLVYDRLNEQPSPPDQDLSAVMHSLGEKLDSWAQNNPTLDSSGLTRHEMLMGKMLLNRPCRLIPNRMSEEYGELWLAAREFAQIYRALAESNSLFYVRIASEKAYWTGLAMLCSYWMLSSVQATSTVLVRPSELWTASRDVAFVLQTLSERWSEGKVLCSRFEEACTRVIEATEADRMEGFRQERGDERIPDEVKGFCSYSSLTTIWTADLGKGSSSTQGEDARGLALSLESWQET</sequence>
<keyword evidence="4" id="KW-0805">Transcription regulation</keyword>
<comment type="subcellular location">
    <subcellularLocation>
        <location evidence="1">Nucleus</location>
    </subcellularLocation>
</comment>
<keyword evidence="3" id="KW-0862">Zinc</keyword>
<evidence type="ECO:0000256" key="7">
    <source>
        <dbReference type="ARBA" id="ARBA00023242"/>
    </source>
</evidence>
<dbReference type="SUPFAM" id="SSF48208">
    <property type="entry name" value="Six-hairpin glycosidases"/>
    <property type="match status" value="1"/>
</dbReference>
<evidence type="ECO:0000256" key="5">
    <source>
        <dbReference type="ARBA" id="ARBA00023125"/>
    </source>
</evidence>
<dbReference type="InterPro" id="IPR052202">
    <property type="entry name" value="Yeast_MetPath_Reg"/>
</dbReference>
<dbReference type="Gene3D" id="1.50.10.20">
    <property type="match status" value="1"/>
</dbReference>
<keyword evidence="11" id="KW-1185">Reference proteome</keyword>
<dbReference type="EMBL" id="JBFTWV010000083">
    <property type="protein sequence ID" value="KAL2788202.1"/>
    <property type="molecule type" value="Genomic_DNA"/>
</dbReference>
<feature type="chain" id="PRO_5047049930" evidence="8">
    <location>
        <begin position="22"/>
        <end position="1532"/>
    </location>
</feature>
<dbReference type="SMART" id="SM00906">
    <property type="entry name" value="Fungal_trans"/>
    <property type="match status" value="1"/>
</dbReference>
<feature type="domain" description="Xylanolytic transcriptional activator regulatory" evidence="9">
    <location>
        <begin position="1200"/>
        <end position="1274"/>
    </location>
</feature>
<keyword evidence="2" id="KW-0479">Metal-binding</keyword>
<name>A0ABR4FYY5_9EURO</name>
<keyword evidence="5" id="KW-0238">DNA-binding</keyword>
<dbReference type="InterPro" id="IPR007219">
    <property type="entry name" value="XnlR_reg_dom"/>
</dbReference>
<reference evidence="10 11" key="1">
    <citation type="submission" date="2024-07" db="EMBL/GenBank/DDBJ databases">
        <title>Section-level genome sequencing and comparative genomics of Aspergillus sections Usti and Cavernicolus.</title>
        <authorList>
            <consortium name="Lawrence Berkeley National Laboratory"/>
            <person name="Nybo J.L."/>
            <person name="Vesth T.C."/>
            <person name="Theobald S."/>
            <person name="Frisvad J.C."/>
            <person name="Larsen T.O."/>
            <person name="Kjaerboelling I."/>
            <person name="Rothschild-Mancinelli K."/>
            <person name="Lyhne E.K."/>
            <person name="Kogle M.E."/>
            <person name="Barry K."/>
            <person name="Clum A."/>
            <person name="Na H."/>
            <person name="Ledsgaard L."/>
            <person name="Lin J."/>
            <person name="Lipzen A."/>
            <person name="Kuo A."/>
            <person name="Riley R."/>
            <person name="Mondo S."/>
            <person name="Labutti K."/>
            <person name="Haridas S."/>
            <person name="Pangalinan J."/>
            <person name="Salamov A.A."/>
            <person name="Simmons B.A."/>
            <person name="Magnuson J.K."/>
            <person name="Chen J."/>
            <person name="Drula E."/>
            <person name="Henrissat B."/>
            <person name="Wiebenga A."/>
            <person name="Lubbers R.J."/>
            <person name="Gomes A.C."/>
            <person name="Makela M.R."/>
            <person name="Stajich J."/>
            <person name="Grigoriev I.V."/>
            <person name="Mortensen U.H."/>
            <person name="De Vries R.P."/>
            <person name="Baker S.E."/>
            <person name="Andersen M.R."/>
        </authorList>
    </citation>
    <scope>NUCLEOTIDE SEQUENCE [LARGE SCALE GENOMIC DNA]</scope>
    <source>
        <strain evidence="10 11">CBS 209.92</strain>
    </source>
</reference>
<keyword evidence="6" id="KW-0804">Transcription</keyword>
<evidence type="ECO:0000256" key="1">
    <source>
        <dbReference type="ARBA" id="ARBA00004123"/>
    </source>
</evidence>
<dbReference type="InterPro" id="IPR008928">
    <property type="entry name" value="6-hairpin_glycosidase_sf"/>
</dbReference>
<evidence type="ECO:0000259" key="9">
    <source>
        <dbReference type="SMART" id="SM00906"/>
    </source>
</evidence>
<accession>A0ABR4FYY5</accession>
<evidence type="ECO:0000313" key="10">
    <source>
        <dbReference type="EMBL" id="KAL2788202.1"/>
    </source>
</evidence>
<organism evidence="10 11">
    <name type="scientific">Aspergillus keveii</name>
    <dbReference type="NCBI Taxonomy" id="714993"/>
    <lineage>
        <taxon>Eukaryota</taxon>
        <taxon>Fungi</taxon>
        <taxon>Dikarya</taxon>
        <taxon>Ascomycota</taxon>
        <taxon>Pezizomycotina</taxon>
        <taxon>Eurotiomycetes</taxon>
        <taxon>Eurotiomycetidae</taxon>
        <taxon>Eurotiales</taxon>
        <taxon>Aspergillaceae</taxon>
        <taxon>Aspergillus</taxon>
        <taxon>Aspergillus subgen. Nidulantes</taxon>
    </lineage>
</organism>
<evidence type="ECO:0000256" key="4">
    <source>
        <dbReference type="ARBA" id="ARBA00023015"/>
    </source>
</evidence>
<gene>
    <name evidence="10" type="ORF">BJX66DRAFT_340476</name>
</gene>
<feature type="signal peptide" evidence="8">
    <location>
        <begin position="1"/>
        <end position="21"/>
    </location>
</feature>
<evidence type="ECO:0000256" key="6">
    <source>
        <dbReference type="ARBA" id="ARBA00023163"/>
    </source>
</evidence>
<keyword evidence="7" id="KW-0539">Nucleus</keyword>
<evidence type="ECO:0000256" key="2">
    <source>
        <dbReference type="ARBA" id="ARBA00022723"/>
    </source>
</evidence>
<evidence type="ECO:0000256" key="3">
    <source>
        <dbReference type="ARBA" id="ARBA00022833"/>
    </source>
</evidence>
<keyword evidence="8" id="KW-0732">Signal</keyword>
<dbReference type="PANTHER" id="PTHR47782">
    <property type="entry name" value="ZN(II)2CYS6 TRANSCRIPTION FACTOR (EUROFUNG)-RELATED"/>
    <property type="match status" value="1"/>
</dbReference>
<dbReference type="Proteomes" id="UP001610563">
    <property type="component" value="Unassembled WGS sequence"/>
</dbReference>
<dbReference type="CDD" id="cd12148">
    <property type="entry name" value="fungal_TF_MHR"/>
    <property type="match status" value="1"/>
</dbReference>
<protein>
    <submittedName>
        <fullName evidence="10">Fungal-specific transcription factor domain-containing protein</fullName>
    </submittedName>
</protein>